<comment type="caution">
    <text evidence="2">The sequence shown here is derived from an EMBL/GenBank/DDBJ whole genome shotgun (WGS) entry which is preliminary data.</text>
</comment>
<feature type="compositionally biased region" description="Low complexity" evidence="1">
    <location>
        <begin position="245"/>
        <end position="256"/>
    </location>
</feature>
<proteinExistence type="predicted"/>
<organism evidence="2 3">
    <name type="scientific">Psilocybe cf. subviscida</name>
    <dbReference type="NCBI Taxonomy" id="2480587"/>
    <lineage>
        <taxon>Eukaryota</taxon>
        <taxon>Fungi</taxon>
        <taxon>Dikarya</taxon>
        <taxon>Basidiomycota</taxon>
        <taxon>Agaricomycotina</taxon>
        <taxon>Agaricomycetes</taxon>
        <taxon>Agaricomycetidae</taxon>
        <taxon>Agaricales</taxon>
        <taxon>Agaricineae</taxon>
        <taxon>Strophariaceae</taxon>
        <taxon>Psilocybe</taxon>
    </lineage>
</organism>
<dbReference type="Proteomes" id="UP000567179">
    <property type="component" value="Unassembled WGS sequence"/>
</dbReference>
<accession>A0A8H5EUK5</accession>
<evidence type="ECO:0000313" key="3">
    <source>
        <dbReference type="Proteomes" id="UP000567179"/>
    </source>
</evidence>
<feature type="compositionally biased region" description="Acidic residues" evidence="1">
    <location>
        <begin position="228"/>
        <end position="244"/>
    </location>
</feature>
<dbReference type="AlphaFoldDB" id="A0A8H5EUK5"/>
<evidence type="ECO:0000256" key="1">
    <source>
        <dbReference type="SAM" id="MobiDB-lite"/>
    </source>
</evidence>
<evidence type="ECO:0000313" key="2">
    <source>
        <dbReference type="EMBL" id="KAF5312959.1"/>
    </source>
</evidence>
<feature type="region of interest" description="Disordered" evidence="1">
    <location>
        <begin position="228"/>
        <end position="256"/>
    </location>
</feature>
<reference evidence="2 3" key="1">
    <citation type="journal article" date="2020" name="ISME J.">
        <title>Uncovering the hidden diversity of litter-decomposition mechanisms in mushroom-forming fungi.</title>
        <authorList>
            <person name="Floudas D."/>
            <person name="Bentzer J."/>
            <person name="Ahren D."/>
            <person name="Johansson T."/>
            <person name="Persson P."/>
            <person name="Tunlid A."/>
        </authorList>
    </citation>
    <scope>NUCLEOTIDE SEQUENCE [LARGE SCALE GENOMIC DNA]</scope>
    <source>
        <strain evidence="2 3">CBS 101986</strain>
    </source>
</reference>
<dbReference type="EMBL" id="JAACJJ010000056">
    <property type="protein sequence ID" value="KAF5312959.1"/>
    <property type="molecule type" value="Genomic_DNA"/>
</dbReference>
<protein>
    <submittedName>
        <fullName evidence="2">Uncharacterized protein</fullName>
    </submittedName>
</protein>
<gene>
    <name evidence="2" type="ORF">D9619_003507</name>
</gene>
<keyword evidence="3" id="KW-1185">Reference proteome</keyword>
<name>A0A8H5EUK5_9AGAR</name>
<sequence length="256" mass="28628">MKLTTKGIRDIVQQFPALESLALDRVYPWYNRKREDGYEPDAIYMPSLRRLALGSGGEHDGKCICAMGCIAAPNLQLPELWCTSSVLHDGHLSTILRPENTRYLRKVRLAVADITLEDIPFLATLPSVTDLELPQVERYTNYAAHILVALLELSNFNSITLYIQPQVAPSGMIGSPLYLRGLDADVKQLPAAVEELLGGNIRTIGLYEGEPWIIPEWDSLQTSDFLDSLDDDLESADEDDDFDGSDYGWDSTPPWE</sequence>